<name>A0ABN8L8L1_CHISP</name>
<evidence type="ECO:0000313" key="7">
    <source>
        <dbReference type="Proteomes" id="UP001153292"/>
    </source>
</evidence>
<evidence type="ECO:0000256" key="3">
    <source>
        <dbReference type="ARBA" id="ARBA00022900"/>
    </source>
</evidence>
<dbReference type="SMART" id="SM00093">
    <property type="entry name" value="SERPIN"/>
    <property type="match status" value="1"/>
</dbReference>
<dbReference type="Gene3D" id="3.30.497.10">
    <property type="entry name" value="Antithrombin, subunit I, domain 2"/>
    <property type="match status" value="1"/>
</dbReference>
<dbReference type="Proteomes" id="UP001153292">
    <property type="component" value="Chromosome 9"/>
</dbReference>
<dbReference type="InterPro" id="IPR023795">
    <property type="entry name" value="Serpin_CS"/>
</dbReference>
<dbReference type="InterPro" id="IPR000215">
    <property type="entry name" value="Serpin_fam"/>
</dbReference>
<evidence type="ECO:0000256" key="1">
    <source>
        <dbReference type="ARBA" id="ARBA00009500"/>
    </source>
</evidence>
<dbReference type="EMBL" id="OU963902">
    <property type="protein sequence ID" value="CAH2992101.1"/>
    <property type="molecule type" value="Genomic_DNA"/>
</dbReference>
<evidence type="ECO:0000313" key="6">
    <source>
        <dbReference type="EMBL" id="CAH2992101.1"/>
    </source>
</evidence>
<dbReference type="InterPro" id="IPR023796">
    <property type="entry name" value="Serpin_dom"/>
</dbReference>
<dbReference type="CDD" id="cd19941">
    <property type="entry name" value="TIL"/>
    <property type="match status" value="3"/>
</dbReference>
<dbReference type="Gene3D" id="2.30.39.10">
    <property type="entry name" value="Alpha-1-antitrypsin, domain 1"/>
    <property type="match status" value="1"/>
</dbReference>
<dbReference type="PANTHER" id="PTHR11461:SF211">
    <property type="entry name" value="GH10112P-RELATED"/>
    <property type="match status" value="1"/>
</dbReference>
<organism evidence="6 7">
    <name type="scientific">Chilo suppressalis</name>
    <name type="common">Asiatic rice borer moth</name>
    <dbReference type="NCBI Taxonomy" id="168631"/>
    <lineage>
        <taxon>Eukaryota</taxon>
        <taxon>Metazoa</taxon>
        <taxon>Ecdysozoa</taxon>
        <taxon>Arthropoda</taxon>
        <taxon>Hexapoda</taxon>
        <taxon>Insecta</taxon>
        <taxon>Pterygota</taxon>
        <taxon>Neoptera</taxon>
        <taxon>Endopterygota</taxon>
        <taxon>Lepidoptera</taxon>
        <taxon>Glossata</taxon>
        <taxon>Ditrysia</taxon>
        <taxon>Pyraloidea</taxon>
        <taxon>Crambidae</taxon>
        <taxon>Crambinae</taxon>
        <taxon>Chilo</taxon>
    </lineage>
</organism>
<evidence type="ECO:0000256" key="2">
    <source>
        <dbReference type="ARBA" id="ARBA00022690"/>
    </source>
</evidence>
<feature type="domain" description="Serpin" evidence="5">
    <location>
        <begin position="368"/>
        <end position="730"/>
    </location>
</feature>
<protein>
    <recommendedName>
        <fullName evidence="5">Serpin domain-containing protein</fullName>
    </recommendedName>
</protein>
<dbReference type="Pfam" id="PF01826">
    <property type="entry name" value="TIL"/>
    <property type="match status" value="1"/>
</dbReference>
<dbReference type="Pfam" id="PF00079">
    <property type="entry name" value="Serpin"/>
    <property type="match status" value="1"/>
</dbReference>
<dbReference type="PANTHER" id="PTHR11461">
    <property type="entry name" value="SERINE PROTEASE INHIBITOR, SERPIN"/>
    <property type="match status" value="1"/>
</dbReference>
<evidence type="ECO:0000256" key="4">
    <source>
        <dbReference type="RuleBase" id="RU000411"/>
    </source>
</evidence>
<accession>A0ABN8L8L1</accession>
<dbReference type="InterPro" id="IPR002919">
    <property type="entry name" value="TIL_dom"/>
</dbReference>
<dbReference type="InterPro" id="IPR042178">
    <property type="entry name" value="Serpin_sf_1"/>
</dbReference>
<dbReference type="SUPFAM" id="SSF56574">
    <property type="entry name" value="Serpins"/>
    <property type="match status" value="1"/>
</dbReference>
<dbReference type="SUPFAM" id="SSF57567">
    <property type="entry name" value="Serine protease inhibitors"/>
    <property type="match status" value="1"/>
</dbReference>
<dbReference type="InterPro" id="IPR036186">
    <property type="entry name" value="Serpin_sf"/>
</dbReference>
<keyword evidence="2" id="KW-0646">Protease inhibitor</keyword>
<dbReference type="CDD" id="cd19579">
    <property type="entry name" value="serpin1K-like"/>
    <property type="match status" value="1"/>
</dbReference>
<dbReference type="Gene3D" id="2.10.25.10">
    <property type="entry name" value="Laminin"/>
    <property type="match status" value="3"/>
</dbReference>
<keyword evidence="7" id="KW-1185">Reference proteome</keyword>
<proteinExistence type="inferred from homology"/>
<comment type="similarity">
    <text evidence="1 4">Belongs to the serpin family.</text>
</comment>
<dbReference type="InterPro" id="IPR042185">
    <property type="entry name" value="Serpin_sf_2"/>
</dbReference>
<gene>
    <name evidence="6" type="ORF">CHILSU_LOCUS11081</name>
</gene>
<keyword evidence="3" id="KW-0722">Serine protease inhibitor</keyword>
<dbReference type="PROSITE" id="PS00284">
    <property type="entry name" value="SERPIN"/>
    <property type="match status" value="1"/>
</dbReference>
<sequence length="730" mass="81577">MCITLFIEKYTYKHLILLFGLLKQLCKLLTSTIKDVAILLQKDNYSGAVIMFNHFLIFLICDVCLMTLSYAGGDVNPAESAACNPCGKNERLVKCPETLCVPLSCKQVGFPVPCPIVGPGGPCHKPAECICIDGYLRNNKGVCVPKQQCPSCGGDRNAIPGCGFQCETRRCDKNIKTIMKCPCDRNGCKCKKGYVYDDKQRKCVLPKQCSKPKKNEVWSPCGDFGCEKRNCTQIDQPDICIDPIECVGGYVCRKGFLRARNGTCIPRDRCYDDLCPKPNEYYDSCPSSCPARKCGIDDRLLDCVPELEPGDPGCPAPACRCECGYYRDNKGNCVVWEDCPENTTPEVPEKCSDDALDLLRQGNAIFTAKCLYEAYMTTPKNSLIMSAISIFVPFGVLGAYSGGVTHEQLMKTLNLRTKADIRCVFPKLTNSLKSSKDVTLNLAARTYFTEKYPLSPSFLDDMNNTFEAGVEALNFLVPQDAANRINAWVASNTNNRIKDLASPDMFDEFTRLVIVNAIFFLGNWVDQFNPNNTINRPFYMADNKSEEIPTMYQQGSFKYGEDNNLDCKMLELDYKGEGFSFFILLPNPVDGVRTLIQKLREPKAFYSAYNATSYEKVNIHLPKIKIESEYNLVDLLRKVGITDIFDEKKSNLTGILQKYEPLYITTAIQKAFIQVDETGTEAAAANIFVGAAITSVGIERPVYEFNADHPFLFYILKGRDIIFSGTFTNA</sequence>
<dbReference type="InterPro" id="IPR036084">
    <property type="entry name" value="Ser_inhib-like_sf"/>
</dbReference>
<reference evidence="6" key="1">
    <citation type="submission" date="2021-12" db="EMBL/GenBank/DDBJ databases">
        <authorList>
            <person name="King R."/>
        </authorList>
    </citation>
    <scope>NUCLEOTIDE SEQUENCE</scope>
</reference>
<evidence type="ECO:0000259" key="5">
    <source>
        <dbReference type="SMART" id="SM00093"/>
    </source>
</evidence>